<proteinExistence type="predicted"/>
<evidence type="ECO:0000313" key="2">
    <source>
        <dbReference type="WBParaSite" id="HCON_00018870-00001"/>
    </source>
</evidence>
<keyword evidence="1" id="KW-1185">Reference proteome</keyword>
<dbReference type="AlphaFoldDB" id="A0A7I4XXA0"/>
<dbReference type="Proteomes" id="UP000025227">
    <property type="component" value="Unplaced"/>
</dbReference>
<dbReference type="WBParaSite" id="HCON_00018870-00001">
    <property type="protein sequence ID" value="HCON_00018870-00001"/>
    <property type="gene ID" value="HCON_00018870"/>
</dbReference>
<dbReference type="OrthoDB" id="407509at2759"/>
<protein>
    <submittedName>
        <fullName evidence="2">Resolvase/invertase-type recombinase catalytic domain-containing protein</fullName>
    </submittedName>
</protein>
<sequence>MIASSNIQMSAGDSTDDCEDLVEKISQAMKAWSTATESPKRRRISAGAVQIMKRARMRAGGVQSADQKELCEAIREKIKHDYEGYRLRKLREAAERKVSPKAVERDICLRHHIPSALKDNTGVRTINRLRVNETCTKYFNDLHSSKVVVARADQITADEPIPDVIWEQVVKQIKAGKTQVATTYIRPEHLKAGGLPLFKALAGRFSRYCSETRISAVWKKSRTILLMKKAIPRTWTIIDPSLCCLKSIRPSPG</sequence>
<name>A0A7I4XXA0_HAECO</name>
<accession>A0A7I4XXA0</accession>
<reference evidence="2" key="1">
    <citation type="submission" date="2020-12" db="UniProtKB">
        <authorList>
            <consortium name="WormBaseParasite"/>
        </authorList>
    </citation>
    <scope>IDENTIFICATION</scope>
    <source>
        <strain evidence="2">MHco3</strain>
    </source>
</reference>
<organism evidence="1 2">
    <name type="scientific">Haemonchus contortus</name>
    <name type="common">Barber pole worm</name>
    <dbReference type="NCBI Taxonomy" id="6289"/>
    <lineage>
        <taxon>Eukaryota</taxon>
        <taxon>Metazoa</taxon>
        <taxon>Ecdysozoa</taxon>
        <taxon>Nematoda</taxon>
        <taxon>Chromadorea</taxon>
        <taxon>Rhabditida</taxon>
        <taxon>Rhabditina</taxon>
        <taxon>Rhabditomorpha</taxon>
        <taxon>Strongyloidea</taxon>
        <taxon>Trichostrongylidae</taxon>
        <taxon>Haemonchus</taxon>
    </lineage>
</organism>
<evidence type="ECO:0000313" key="1">
    <source>
        <dbReference type="Proteomes" id="UP000025227"/>
    </source>
</evidence>